<dbReference type="EMBL" id="JASSPP010000001">
    <property type="protein sequence ID" value="MDK9579929.1"/>
    <property type="molecule type" value="Genomic_DNA"/>
</dbReference>
<comment type="caution">
    <text evidence="1">The sequence shown here is derived from an EMBL/GenBank/DDBJ whole genome shotgun (WGS) entry which is preliminary data.</text>
</comment>
<accession>A0ABT7HHE8</accession>
<evidence type="ECO:0000313" key="1">
    <source>
        <dbReference type="EMBL" id="MDK9579929.1"/>
    </source>
</evidence>
<reference evidence="1 2" key="1">
    <citation type="submission" date="2023-06" db="EMBL/GenBank/DDBJ databases">
        <title>Antibody response to the Sneathia vaginalis cytopathogenic toxin A during pregnancy.</title>
        <authorList>
            <person name="Mccoy Z.T."/>
            <person name="Serrano M.G."/>
            <person name="Spaine K."/>
            <person name="Edwards D.J."/>
            <person name="Buck G.A."/>
            <person name="Jefferson K."/>
        </authorList>
    </citation>
    <scope>NUCLEOTIDE SEQUENCE [LARGE SCALE GENOMIC DNA]</scope>
    <source>
        <strain evidence="1 2">CCUG 42621</strain>
    </source>
</reference>
<dbReference type="PROSITE" id="PS52050">
    <property type="entry name" value="WYL"/>
    <property type="match status" value="1"/>
</dbReference>
<keyword evidence="2" id="KW-1185">Reference proteome</keyword>
<protein>
    <recommendedName>
        <fullName evidence="3">WYL domain-containing protein</fullName>
    </recommendedName>
</protein>
<name>A0ABT7HHE8_9FUSO</name>
<gene>
    <name evidence="1" type="ORF">QQA45_00065</name>
</gene>
<dbReference type="RefSeq" id="WP_285152365.1">
    <property type="nucleotide sequence ID" value="NZ_JASSPP010000001.1"/>
</dbReference>
<evidence type="ECO:0000313" key="2">
    <source>
        <dbReference type="Proteomes" id="UP001225134"/>
    </source>
</evidence>
<dbReference type="Proteomes" id="UP001225134">
    <property type="component" value="Unassembled WGS sequence"/>
</dbReference>
<sequence>MSDSKKDKIYRILELYTKLLNGESIKKSVLAKTIGVNERSIQRDIEDIREYLSKGIRKEDFTDAIAYDNKEKNYYLLKISDNKLSEAEAVIICKLLIESRAFSKKDILRINDTILKYSSGNFDKREIKNILDEEYELYDEDNYKVKNIEKLLEIYKAIRTKSKLKIEYNNEISVIIPTMLIFDEEILLVGFLENEDGSMQENEEKSYKINKIKRMKTLGRHNIKFNEKKLILNKKGL</sequence>
<proteinExistence type="predicted"/>
<organism evidence="1 2">
    <name type="scientific">Sneathia sanguinegens</name>
    <dbReference type="NCBI Taxonomy" id="40543"/>
    <lineage>
        <taxon>Bacteria</taxon>
        <taxon>Fusobacteriati</taxon>
        <taxon>Fusobacteriota</taxon>
        <taxon>Fusobacteriia</taxon>
        <taxon>Fusobacteriales</taxon>
        <taxon>Leptotrichiaceae</taxon>
        <taxon>Sneathia</taxon>
    </lineage>
</organism>
<evidence type="ECO:0008006" key="3">
    <source>
        <dbReference type="Google" id="ProtNLM"/>
    </source>
</evidence>